<sequence>MAHKMPPMPALAPGRKVPLAEVVAGAVPPGGSVAVVGRLDASRTTPDSITLTAGGAALRVATAALSAEMLGALPHDGAVEVIGEVAGRPAAVHEESGGEEGGGVIVDGRVARLLVGYDEDLYARALRMREVFEARYGPGGTGGG</sequence>
<accession>A0ACC3BIB2</accession>
<evidence type="ECO:0000313" key="1">
    <source>
        <dbReference type="EMBL" id="KAK1857625.1"/>
    </source>
</evidence>
<reference evidence="1" key="1">
    <citation type="submission" date="2019-11" db="EMBL/GenBank/DDBJ databases">
        <title>Nori genome reveals adaptations in red seaweeds to the harsh intertidal environment.</title>
        <authorList>
            <person name="Wang D."/>
            <person name="Mao Y."/>
        </authorList>
    </citation>
    <scope>NUCLEOTIDE SEQUENCE</scope>
    <source>
        <tissue evidence="1">Gametophyte</tissue>
    </source>
</reference>
<evidence type="ECO:0000313" key="2">
    <source>
        <dbReference type="Proteomes" id="UP000798662"/>
    </source>
</evidence>
<keyword evidence="2" id="KW-1185">Reference proteome</keyword>
<proteinExistence type="predicted"/>
<dbReference type="EMBL" id="CM020618">
    <property type="protein sequence ID" value="KAK1857625.1"/>
    <property type="molecule type" value="Genomic_DNA"/>
</dbReference>
<comment type="caution">
    <text evidence="1">The sequence shown here is derived from an EMBL/GenBank/DDBJ whole genome shotgun (WGS) entry which is preliminary data.</text>
</comment>
<name>A0ACC3BIB2_PYRYE</name>
<gene>
    <name evidence="1" type="ORF">I4F81_000241</name>
</gene>
<dbReference type="Proteomes" id="UP000798662">
    <property type="component" value="Chromosome 1"/>
</dbReference>
<organism evidence="1 2">
    <name type="scientific">Pyropia yezoensis</name>
    <name type="common">Susabi-nori</name>
    <name type="synonym">Porphyra yezoensis</name>
    <dbReference type="NCBI Taxonomy" id="2788"/>
    <lineage>
        <taxon>Eukaryota</taxon>
        <taxon>Rhodophyta</taxon>
        <taxon>Bangiophyceae</taxon>
        <taxon>Bangiales</taxon>
        <taxon>Bangiaceae</taxon>
        <taxon>Pyropia</taxon>
    </lineage>
</organism>
<protein>
    <submittedName>
        <fullName evidence="1">Uncharacterized protein</fullName>
    </submittedName>
</protein>